<dbReference type="RefSeq" id="WP_209893976.1">
    <property type="nucleotide sequence ID" value="NZ_BAAAJV010000008.1"/>
</dbReference>
<keyword evidence="2" id="KW-0489">Methyltransferase</keyword>
<evidence type="ECO:0000313" key="3">
    <source>
        <dbReference type="Proteomes" id="UP000698222"/>
    </source>
</evidence>
<dbReference type="Proteomes" id="UP000698222">
    <property type="component" value="Unassembled WGS sequence"/>
</dbReference>
<dbReference type="PANTHER" id="PTHR43591">
    <property type="entry name" value="METHYLTRANSFERASE"/>
    <property type="match status" value="1"/>
</dbReference>
<dbReference type="Pfam" id="PF08241">
    <property type="entry name" value="Methyltransf_11"/>
    <property type="match status" value="1"/>
</dbReference>
<keyword evidence="3" id="KW-1185">Reference proteome</keyword>
<dbReference type="InterPro" id="IPR029063">
    <property type="entry name" value="SAM-dependent_MTases_sf"/>
</dbReference>
<organism evidence="2 3">
    <name type="scientific">Brachybacterium fresconis</name>
    <dbReference type="NCBI Taxonomy" id="173363"/>
    <lineage>
        <taxon>Bacteria</taxon>
        <taxon>Bacillati</taxon>
        <taxon>Actinomycetota</taxon>
        <taxon>Actinomycetes</taxon>
        <taxon>Micrococcales</taxon>
        <taxon>Dermabacteraceae</taxon>
        <taxon>Brachybacterium</taxon>
    </lineage>
</organism>
<dbReference type="EMBL" id="JAGIOC010000001">
    <property type="protein sequence ID" value="MBP2410409.1"/>
    <property type="molecule type" value="Genomic_DNA"/>
</dbReference>
<protein>
    <submittedName>
        <fullName evidence="2">2-polyprenyl-3-methyl-5-hydroxy-6-metoxy-1, 4-benzoquinol methylase</fullName>
    </submittedName>
</protein>
<keyword evidence="2" id="KW-0808">Transferase</keyword>
<dbReference type="GO" id="GO:0032259">
    <property type="term" value="P:methylation"/>
    <property type="evidence" value="ECO:0007669"/>
    <property type="project" value="UniProtKB-KW"/>
</dbReference>
<evidence type="ECO:0000259" key="1">
    <source>
        <dbReference type="Pfam" id="PF08241"/>
    </source>
</evidence>
<sequence>MSTFHRVADAYCRSFATLCAGTIPALLEATAPATDHLDVGCGTGDLALAAAREGRRVLGVDPDPDMVSLAGRAASSAGADIDLLGAGAPTLPLADSSAATVTANFVVNHVPDPRATVQDLARVAAPSAPIAMTIWPAAPGPHLAAYAQAATAAGAVAVPSTRLPEHLDLPRSADGLVTMAEEVGLRVLRSEEISWTWRIAADDLMAGIAGGVATPGRIHGAQTPAVRADIEARVRALWSEYRTDDGLLAFPVTAALVVAARP</sequence>
<proteinExistence type="predicted"/>
<dbReference type="SUPFAM" id="SSF53335">
    <property type="entry name" value="S-adenosyl-L-methionine-dependent methyltransferases"/>
    <property type="match status" value="1"/>
</dbReference>
<dbReference type="GO" id="GO:0008168">
    <property type="term" value="F:methyltransferase activity"/>
    <property type="evidence" value="ECO:0007669"/>
    <property type="project" value="UniProtKB-KW"/>
</dbReference>
<comment type="caution">
    <text evidence="2">The sequence shown here is derived from an EMBL/GenBank/DDBJ whole genome shotgun (WGS) entry which is preliminary data.</text>
</comment>
<gene>
    <name evidence="2" type="ORF">JOF44_003312</name>
</gene>
<dbReference type="Gene3D" id="3.40.50.150">
    <property type="entry name" value="Vaccinia Virus protein VP39"/>
    <property type="match status" value="1"/>
</dbReference>
<name>A0ABS4YNP2_9MICO</name>
<dbReference type="CDD" id="cd02440">
    <property type="entry name" value="AdoMet_MTases"/>
    <property type="match status" value="1"/>
</dbReference>
<accession>A0ABS4YNP2</accession>
<feature type="domain" description="Methyltransferase type 11" evidence="1">
    <location>
        <begin position="37"/>
        <end position="127"/>
    </location>
</feature>
<evidence type="ECO:0000313" key="2">
    <source>
        <dbReference type="EMBL" id="MBP2410409.1"/>
    </source>
</evidence>
<dbReference type="InterPro" id="IPR013216">
    <property type="entry name" value="Methyltransf_11"/>
</dbReference>
<dbReference type="PANTHER" id="PTHR43591:SF24">
    <property type="entry name" value="2-METHOXY-6-POLYPRENYL-1,4-BENZOQUINOL METHYLASE, MITOCHONDRIAL"/>
    <property type="match status" value="1"/>
</dbReference>
<reference evidence="2 3" key="1">
    <citation type="submission" date="2021-03" db="EMBL/GenBank/DDBJ databases">
        <title>Sequencing the genomes of 1000 actinobacteria strains.</title>
        <authorList>
            <person name="Klenk H.-P."/>
        </authorList>
    </citation>
    <scope>NUCLEOTIDE SEQUENCE [LARGE SCALE GENOMIC DNA]</scope>
    <source>
        <strain evidence="2 3">DSM 14564</strain>
    </source>
</reference>